<evidence type="ECO:0000256" key="7">
    <source>
        <dbReference type="ARBA" id="ARBA00023098"/>
    </source>
</evidence>
<evidence type="ECO:0000256" key="5">
    <source>
        <dbReference type="ARBA" id="ARBA00022989"/>
    </source>
</evidence>
<dbReference type="FunFam" id="3.40.50.720:FF:000131">
    <property type="entry name" value="Short-chain dehydrogenase/reductase 3"/>
    <property type="match status" value="1"/>
</dbReference>
<evidence type="ECO:0000256" key="3">
    <source>
        <dbReference type="ARBA" id="ARBA00022692"/>
    </source>
</evidence>
<dbReference type="InterPro" id="IPR002347">
    <property type="entry name" value="SDR_fam"/>
</dbReference>
<proteinExistence type="inferred from homology"/>
<evidence type="ECO:0000259" key="13">
    <source>
        <dbReference type="SMART" id="SM00822"/>
    </source>
</evidence>
<evidence type="ECO:0000256" key="4">
    <source>
        <dbReference type="ARBA" id="ARBA00022857"/>
    </source>
</evidence>
<keyword evidence="3" id="KW-0812">Transmembrane</keyword>
<evidence type="ECO:0000256" key="9">
    <source>
        <dbReference type="ARBA" id="ARBA00059620"/>
    </source>
</evidence>
<dbReference type="InterPro" id="IPR057326">
    <property type="entry name" value="KR_dom"/>
</dbReference>
<dbReference type="PANTHER" id="PTHR24322">
    <property type="entry name" value="PKSB"/>
    <property type="match status" value="1"/>
</dbReference>
<comment type="subcellular location">
    <subcellularLocation>
        <location evidence="1">Membrane</location>
        <topology evidence="1">Multi-pass membrane protein</topology>
    </subcellularLocation>
</comment>
<evidence type="ECO:0000313" key="14">
    <source>
        <dbReference type="EMBL" id="CAE0437968.1"/>
    </source>
</evidence>
<feature type="domain" description="Ketoreductase" evidence="13">
    <location>
        <begin position="53"/>
        <end position="238"/>
    </location>
</feature>
<evidence type="ECO:0000256" key="8">
    <source>
        <dbReference type="ARBA" id="ARBA00023136"/>
    </source>
</evidence>
<comment type="similarity">
    <text evidence="2 12">Belongs to the short-chain dehydrogenases/reductases (SDR) family.</text>
</comment>
<dbReference type="PROSITE" id="PS00061">
    <property type="entry name" value="ADH_SHORT"/>
    <property type="match status" value="1"/>
</dbReference>
<dbReference type="CDD" id="cd05339">
    <property type="entry name" value="17beta-HSDXI-like_SDR_c"/>
    <property type="match status" value="1"/>
</dbReference>
<accession>A0A7S3LQG4</accession>
<keyword evidence="6" id="KW-0560">Oxidoreductase</keyword>
<dbReference type="GO" id="GO:0016020">
    <property type="term" value="C:membrane"/>
    <property type="evidence" value="ECO:0007669"/>
    <property type="project" value="UniProtKB-SubCell"/>
</dbReference>
<keyword evidence="7" id="KW-0443">Lipid metabolism</keyword>
<dbReference type="EMBL" id="HBIN01010967">
    <property type="protein sequence ID" value="CAE0437968.1"/>
    <property type="molecule type" value="Transcribed_RNA"/>
</dbReference>
<evidence type="ECO:0000256" key="1">
    <source>
        <dbReference type="ARBA" id="ARBA00004141"/>
    </source>
</evidence>
<evidence type="ECO:0000256" key="2">
    <source>
        <dbReference type="ARBA" id="ARBA00006484"/>
    </source>
</evidence>
<sequence>MSTSVEQASIMDLVKALVGKLVVNPSLRKVVVAAILLLVAKKMMAKKKSCRNKLVLITGAAGGLGRELALGFAKKGARLAIWDVNLQGLEETAELVKEKTEAEVCVYQVNLVKKEDIYAAANQVKSAQGPVWCLVNNAGILSGTELLDTPDRRIELLFAVNVMAHFWTTKAFLGDMIENNDGHIVGISSFAGLVANPRMVDYCSSKFAARGFMDALHTELHAMGKTGVNTTVVFPSHINTDLFKGFNVGVAMSPQYVASQIIGAVEDNQHSLVLPRVLGIAIFWQGVMPTAMWDLCTSLSYSSMNKWDGTQANKVFKAMGDK</sequence>
<keyword evidence="5" id="KW-1133">Transmembrane helix</keyword>
<name>A0A7S3LQG4_9STRA</name>
<dbReference type="PANTHER" id="PTHR24322:SF736">
    <property type="entry name" value="RETINOL DEHYDROGENASE 10"/>
    <property type="match status" value="1"/>
</dbReference>
<dbReference type="PRINTS" id="PR00081">
    <property type="entry name" value="GDHRDH"/>
</dbReference>
<dbReference type="Gene3D" id="3.40.50.720">
    <property type="entry name" value="NAD(P)-binding Rossmann-like Domain"/>
    <property type="match status" value="1"/>
</dbReference>
<evidence type="ECO:0000256" key="10">
    <source>
        <dbReference type="ARBA" id="ARBA00068717"/>
    </source>
</evidence>
<gene>
    <name evidence="14" type="ORF">ASTO00021_LOCUS8220</name>
</gene>
<dbReference type="Pfam" id="PF00106">
    <property type="entry name" value="adh_short"/>
    <property type="match status" value="1"/>
</dbReference>
<evidence type="ECO:0000256" key="12">
    <source>
        <dbReference type="RuleBase" id="RU000363"/>
    </source>
</evidence>
<dbReference type="PRINTS" id="PR00080">
    <property type="entry name" value="SDRFAMILY"/>
</dbReference>
<dbReference type="InterPro" id="IPR036291">
    <property type="entry name" value="NAD(P)-bd_dom_sf"/>
</dbReference>
<keyword evidence="4" id="KW-0521">NADP</keyword>
<reference evidence="14" key="1">
    <citation type="submission" date="2021-01" db="EMBL/GenBank/DDBJ databases">
        <authorList>
            <person name="Corre E."/>
            <person name="Pelletier E."/>
            <person name="Niang G."/>
            <person name="Scheremetjew M."/>
            <person name="Finn R."/>
            <person name="Kale V."/>
            <person name="Holt S."/>
            <person name="Cochrane G."/>
            <person name="Meng A."/>
            <person name="Brown T."/>
            <person name="Cohen L."/>
        </authorList>
    </citation>
    <scope>NUCLEOTIDE SEQUENCE</scope>
    <source>
        <strain evidence="14">GSBS06</strain>
    </source>
</reference>
<evidence type="ECO:0000256" key="11">
    <source>
        <dbReference type="ARBA" id="ARBA00082544"/>
    </source>
</evidence>
<protein>
    <recommendedName>
        <fullName evidence="10">Short-chain dehydrogenase/reductase 3</fullName>
    </recommendedName>
    <alternativeName>
        <fullName evidence="11">Retinal short-chain dehydrogenase/reductase 1</fullName>
    </alternativeName>
</protein>
<dbReference type="AlphaFoldDB" id="A0A7S3LQG4"/>
<comment type="function">
    <text evidence="9">Catalyzes the reduction of all-trans-retinal to all-trans-retinol in the presence of NADPH.</text>
</comment>
<dbReference type="SMART" id="SM00822">
    <property type="entry name" value="PKS_KR"/>
    <property type="match status" value="1"/>
</dbReference>
<dbReference type="SUPFAM" id="SSF51735">
    <property type="entry name" value="NAD(P)-binding Rossmann-fold domains"/>
    <property type="match status" value="1"/>
</dbReference>
<evidence type="ECO:0000256" key="6">
    <source>
        <dbReference type="ARBA" id="ARBA00023002"/>
    </source>
</evidence>
<organism evidence="14">
    <name type="scientific">Aplanochytrium stocchinoi</name>
    <dbReference type="NCBI Taxonomy" id="215587"/>
    <lineage>
        <taxon>Eukaryota</taxon>
        <taxon>Sar</taxon>
        <taxon>Stramenopiles</taxon>
        <taxon>Bigyra</taxon>
        <taxon>Labyrinthulomycetes</taxon>
        <taxon>Thraustochytrida</taxon>
        <taxon>Thraustochytriidae</taxon>
        <taxon>Aplanochytrium</taxon>
    </lineage>
</organism>
<keyword evidence="8" id="KW-0472">Membrane</keyword>
<dbReference type="InterPro" id="IPR020904">
    <property type="entry name" value="Sc_DH/Rdtase_CS"/>
</dbReference>
<dbReference type="GO" id="GO:0052650">
    <property type="term" value="F:all-trans-retinol dehydrogenase (NADP+) activity"/>
    <property type="evidence" value="ECO:0007669"/>
    <property type="project" value="UniProtKB-ARBA"/>
</dbReference>